<dbReference type="AlphaFoldDB" id="A0A6A7AG19"/>
<evidence type="ECO:0000313" key="2">
    <source>
        <dbReference type="Proteomes" id="UP000799424"/>
    </source>
</evidence>
<dbReference type="Proteomes" id="UP000799424">
    <property type="component" value="Unassembled WGS sequence"/>
</dbReference>
<protein>
    <recommendedName>
        <fullName evidence="3">Heterokaryon incompatibility domain-containing protein</fullName>
    </recommendedName>
</protein>
<dbReference type="EMBL" id="MU006218">
    <property type="protein sequence ID" value="KAF2831617.1"/>
    <property type="molecule type" value="Genomic_DNA"/>
</dbReference>
<gene>
    <name evidence="1" type="ORF">CC86DRAFT_366937</name>
</gene>
<name>A0A6A7AG19_9PLEO</name>
<evidence type="ECO:0008006" key="3">
    <source>
        <dbReference type="Google" id="ProtNLM"/>
    </source>
</evidence>
<proteinExistence type="predicted"/>
<organism evidence="1 2">
    <name type="scientific">Ophiobolus disseminans</name>
    <dbReference type="NCBI Taxonomy" id="1469910"/>
    <lineage>
        <taxon>Eukaryota</taxon>
        <taxon>Fungi</taxon>
        <taxon>Dikarya</taxon>
        <taxon>Ascomycota</taxon>
        <taxon>Pezizomycotina</taxon>
        <taxon>Dothideomycetes</taxon>
        <taxon>Pleosporomycetidae</taxon>
        <taxon>Pleosporales</taxon>
        <taxon>Pleosporineae</taxon>
        <taxon>Phaeosphaeriaceae</taxon>
        <taxon>Ophiobolus</taxon>
    </lineage>
</organism>
<reference evidence="1" key="1">
    <citation type="journal article" date="2020" name="Stud. Mycol.">
        <title>101 Dothideomycetes genomes: a test case for predicting lifestyles and emergence of pathogens.</title>
        <authorList>
            <person name="Haridas S."/>
            <person name="Albert R."/>
            <person name="Binder M."/>
            <person name="Bloem J."/>
            <person name="Labutti K."/>
            <person name="Salamov A."/>
            <person name="Andreopoulos B."/>
            <person name="Baker S."/>
            <person name="Barry K."/>
            <person name="Bills G."/>
            <person name="Bluhm B."/>
            <person name="Cannon C."/>
            <person name="Castanera R."/>
            <person name="Culley D."/>
            <person name="Daum C."/>
            <person name="Ezra D."/>
            <person name="Gonzalez J."/>
            <person name="Henrissat B."/>
            <person name="Kuo A."/>
            <person name="Liang C."/>
            <person name="Lipzen A."/>
            <person name="Lutzoni F."/>
            <person name="Magnuson J."/>
            <person name="Mondo S."/>
            <person name="Nolan M."/>
            <person name="Ohm R."/>
            <person name="Pangilinan J."/>
            <person name="Park H.-J."/>
            <person name="Ramirez L."/>
            <person name="Alfaro M."/>
            <person name="Sun H."/>
            <person name="Tritt A."/>
            <person name="Yoshinaga Y."/>
            <person name="Zwiers L.-H."/>
            <person name="Turgeon B."/>
            <person name="Goodwin S."/>
            <person name="Spatafora J."/>
            <person name="Crous P."/>
            <person name="Grigoriev I."/>
        </authorList>
    </citation>
    <scope>NUCLEOTIDE SEQUENCE</scope>
    <source>
        <strain evidence="1">CBS 113818</strain>
    </source>
</reference>
<dbReference type="PANTHER" id="PTHR24148">
    <property type="entry name" value="ANKYRIN REPEAT DOMAIN-CONTAINING PROTEIN 39 HOMOLOG-RELATED"/>
    <property type="match status" value="1"/>
</dbReference>
<accession>A0A6A7AG19</accession>
<dbReference type="PANTHER" id="PTHR24148:SF73">
    <property type="entry name" value="HET DOMAIN PROTEIN (AFU_ORTHOLOGUE AFUA_8G01020)"/>
    <property type="match status" value="1"/>
</dbReference>
<sequence>MGEVYSKASSVIAWLGEDEGTMGGEVAVAVMTVHATMENGLKANPGRSLDDLLANDIEGAAKIVPVDEENSSGMNTVSLYAVEGPPPNSFPSMQDVVNLFYETGRPNPFRALNTYFGKQYWQRVWCVQELRLAPKAAIRIGSLQIPAECVATFAAWYQAKVLTNQISHPIHSTGINNAGPMLLNSRRGRFRQQHHHPTQLLPTLHDFRNFQATNPRDKVYGLMGVAQRELSHVPLYVDYRKSVNEVYQDAVRSIIGDTNDLQALSYVDHGAEYYHNSGYSSWVPRRDSPTCVCPTLWYERNEYSAGPPLSNIRTLFACPGLLNVTGIYFDTVTFSSHEIDAQAALFVEDKALKDIFDKFAGEIEQDRSRDSSNAPGQYRLSAEALATAFTGGFTFMHSPTTYMTYVDKLHGEYGYWFMQDFWRRVRRESSSDASSPSWNTNAYDEKARDMCNHRRIFRTSRGYVGLGPACMREEDHVVVLEGAKVPVVLRPLNLDMQEFAFTGECFVYDIWCGQIMRMVGKDNVKEMHFILR</sequence>
<dbReference type="OrthoDB" id="5386682at2759"/>
<evidence type="ECO:0000313" key="1">
    <source>
        <dbReference type="EMBL" id="KAF2831617.1"/>
    </source>
</evidence>
<dbReference type="InterPro" id="IPR052895">
    <property type="entry name" value="HetReg/Transcr_Mod"/>
</dbReference>
<dbReference type="Pfam" id="PF26639">
    <property type="entry name" value="Het-6_barrel"/>
    <property type="match status" value="1"/>
</dbReference>
<keyword evidence="2" id="KW-1185">Reference proteome</keyword>